<sequence length="100" mass="11704">MFLERSSYISENQINKVVKIHNGKEFVEVLVIKSIVGIKAGCFAPTRKPRKNKKLDPKCILLLNFQILYSQNSRIVFGLVKVCWYQKLLILLYFLWVICL</sequence>
<evidence type="ECO:0000256" key="1">
    <source>
        <dbReference type="ARBA" id="ARBA00007345"/>
    </source>
</evidence>
<dbReference type="GO" id="GO:0006412">
    <property type="term" value="P:translation"/>
    <property type="evidence" value="ECO:0007669"/>
    <property type="project" value="InterPro"/>
</dbReference>
<dbReference type="EMBL" id="MH259702">
    <property type="protein sequence ID" value="QBK37915.1"/>
    <property type="molecule type" value="Genomic_DNA"/>
</dbReference>
<dbReference type="AlphaFoldDB" id="A0A481XHT6"/>
<dbReference type="InterPro" id="IPR002222">
    <property type="entry name" value="Ribosomal_uS19"/>
</dbReference>
<keyword evidence="5" id="KW-1133">Transmembrane helix</keyword>
<gene>
    <name evidence="6" type="primary">rps19</name>
</gene>
<dbReference type="SUPFAM" id="SSF54570">
    <property type="entry name" value="Ribosomal protein S19"/>
    <property type="match status" value="1"/>
</dbReference>
<name>A0A481XHT6_9STRA</name>
<feature type="transmembrane region" description="Helical" evidence="5">
    <location>
        <begin position="75"/>
        <end position="98"/>
    </location>
</feature>
<protein>
    <submittedName>
        <fullName evidence="6">Ribosomal protein S19</fullName>
    </submittedName>
</protein>
<dbReference type="GO" id="GO:0003735">
    <property type="term" value="F:structural constituent of ribosome"/>
    <property type="evidence" value="ECO:0007669"/>
    <property type="project" value="InterPro"/>
</dbReference>
<reference evidence="6" key="1">
    <citation type="submission" date="2018-04" db="EMBL/GenBank/DDBJ databases">
        <title>Morphology and molecular phylogeny of Aurantiochytrium acetophilum sp. nov. (Labyrinthulales, Thraustochytriaceae) and its complete genome.</title>
        <authorList>
            <person name="Ganuza E."/>
            <person name="Andersen R.A."/>
            <person name="Yang S."/>
        </authorList>
    </citation>
    <scope>NUCLEOTIDE SEQUENCE</scope>
</reference>
<keyword evidence="3 4" id="KW-0687">Ribonucleoprotein</keyword>
<proteinExistence type="inferred from homology"/>
<dbReference type="GO" id="GO:0005840">
    <property type="term" value="C:ribosome"/>
    <property type="evidence" value="ECO:0007669"/>
    <property type="project" value="UniProtKB-KW"/>
</dbReference>
<keyword evidence="5" id="KW-0812">Transmembrane</keyword>
<evidence type="ECO:0000313" key="6">
    <source>
        <dbReference type="EMBL" id="QBK37915.1"/>
    </source>
</evidence>
<keyword evidence="5" id="KW-0472">Membrane</keyword>
<organism evidence="6">
    <name type="scientific">Aurantiochytrium acetophilum</name>
    <dbReference type="NCBI Taxonomy" id="2172886"/>
    <lineage>
        <taxon>Eukaryota</taxon>
        <taxon>Sar</taxon>
        <taxon>Stramenopiles</taxon>
        <taxon>Bigyra</taxon>
        <taxon>Labyrinthulomycetes</taxon>
        <taxon>Thraustochytrida</taxon>
        <taxon>Thraustochytriidae</taxon>
        <taxon>Aurantiochytrium</taxon>
    </lineage>
</organism>
<evidence type="ECO:0000256" key="4">
    <source>
        <dbReference type="RuleBase" id="RU003485"/>
    </source>
</evidence>
<keyword evidence="6" id="KW-0496">Mitochondrion</keyword>
<evidence type="ECO:0000256" key="3">
    <source>
        <dbReference type="ARBA" id="ARBA00023274"/>
    </source>
</evidence>
<keyword evidence="2 4" id="KW-0689">Ribosomal protein</keyword>
<accession>A0A481XHT6</accession>
<dbReference type="PRINTS" id="PR00975">
    <property type="entry name" value="RIBOSOMALS19"/>
</dbReference>
<dbReference type="InterPro" id="IPR023575">
    <property type="entry name" value="Ribosomal_uS19_SF"/>
</dbReference>
<dbReference type="Gene3D" id="3.30.860.10">
    <property type="entry name" value="30s Ribosomal Protein S19, Chain A"/>
    <property type="match status" value="1"/>
</dbReference>
<comment type="similarity">
    <text evidence="1 4">Belongs to the universal ribosomal protein uS19 family.</text>
</comment>
<dbReference type="Pfam" id="PF00203">
    <property type="entry name" value="Ribosomal_S19"/>
    <property type="match status" value="1"/>
</dbReference>
<geneLocation type="mitochondrion" evidence="6"/>
<evidence type="ECO:0000256" key="5">
    <source>
        <dbReference type="SAM" id="Phobius"/>
    </source>
</evidence>
<dbReference type="GO" id="GO:1990904">
    <property type="term" value="C:ribonucleoprotein complex"/>
    <property type="evidence" value="ECO:0007669"/>
    <property type="project" value="UniProtKB-KW"/>
</dbReference>
<evidence type="ECO:0000256" key="2">
    <source>
        <dbReference type="ARBA" id="ARBA00022980"/>
    </source>
</evidence>